<dbReference type="Proteomes" id="UP001597180">
    <property type="component" value="Unassembled WGS sequence"/>
</dbReference>
<gene>
    <name evidence="2" type="ORF">ACFQ4B_29395</name>
</gene>
<comment type="caution">
    <text evidence="2">The sequence shown here is derived from an EMBL/GenBank/DDBJ whole genome shotgun (WGS) entry which is preliminary data.</text>
</comment>
<name>A0ABW3UUT5_9BACL</name>
<evidence type="ECO:0000313" key="3">
    <source>
        <dbReference type="Proteomes" id="UP001597180"/>
    </source>
</evidence>
<protein>
    <recommendedName>
        <fullName evidence="4">ABC transmembrane type-1 domain-containing protein</fullName>
    </recommendedName>
</protein>
<feature type="transmembrane region" description="Helical" evidence="1">
    <location>
        <begin position="25"/>
        <end position="48"/>
    </location>
</feature>
<sequence>MNKALEGRRTLSGMLLLLYHIGKRMPLLTCVWLFVPIGTGMLVIPLMLSQKQMIDKAVTGLAGGTSTIDEMLPVLFLFGGTITV</sequence>
<evidence type="ECO:0008006" key="4">
    <source>
        <dbReference type="Google" id="ProtNLM"/>
    </source>
</evidence>
<evidence type="ECO:0000256" key="1">
    <source>
        <dbReference type="SAM" id="Phobius"/>
    </source>
</evidence>
<proteinExistence type="predicted"/>
<keyword evidence="1" id="KW-0472">Membrane</keyword>
<keyword evidence="1" id="KW-0812">Transmembrane</keyword>
<keyword evidence="1" id="KW-1133">Transmembrane helix</keyword>
<dbReference type="EMBL" id="JBHTLU010000043">
    <property type="protein sequence ID" value="MFD1224227.1"/>
    <property type="molecule type" value="Genomic_DNA"/>
</dbReference>
<dbReference type="RefSeq" id="WP_345590665.1">
    <property type="nucleotide sequence ID" value="NZ_BAABJG010000023.1"/>
</dbReference>
<keyword evidence="3" id="KW-1185">Reference proteome</keyword>
<organism evidence="2 3">
    <name type="scientific">Paenibacillus vulneris</name>
    <dbReference type="NCBI Taxonomy" id="1133364"/>
    <lineage>
        <taxon>Bacteria</taxon>
        <taxon>Bacillati</taxon>
        <taxon>Bacillota</taxon>
        <taxon>Bacilli</taxon>
        <taxon>Bacillales</taxon>
        <taxon>Paenibacillaceae</taxon>
        <taxon>Paenibacillus</taxon>
    </lineage>
</organism>
<evidence type="ECO:0000313" key="2">
    <source>
        <dbReference type="EMBL" id="MFD1224227.1"/>
    </source>
</evidence>
<reference evidence="3" key="1">
    <citation type="journal article" date="2019" name="Int. J. Syst. Evol. Microbiol.">
        <title>The Global Catalogue of Microorganisms (GCM) 10K type strain sequencing project: providing services to taxonomists for standard genome sequencing and annotation.</title>
        <authorList>
            <consortium name="The Broad Institute Genomics Platform"/>
            <consortium name="The Broad Institute Genome Sequencing Center for Infectious Disease"/>
            <person name="Wu L."/>
            <person name="Ma J."/>
        </authorList>
    </citation>
    <scope>NUCLEOTIDE SEQUENCE [LARGE SCALE GENOMIC DNA]</scope>
    <source>
        <strain evidence="3">CCUG 53270</strain>
    </source>
</reference>
<accession>A0ABW3UUT5</accession>